<evidence type="ECO:0000256" key="1">
    <source>
        <dbReference type="SAM" id="MobiDB-lite"/>
    </source>
</evidence>
<gene>
    <name evidence="2" type="ORF">D9758_015356</name>
</gene>
<feature type="region of interest" description="Disordered" evidence="1">
    <location>
        <begin position="265"/>
        <end position="296"/>
    </location>
</feature>
<accession>A0A8H5FNY3</accession>
<dbReference type="AlphaFoldDB" id="A0A8H5FNY3"/>
<sequence length="820" mass="92583">MPCVEVHNVITEPCVGSGQEIGGHFQLTDVGTNDGSIQSEEVPVVEFWTVSTTPDRTLSHTAESITAASAQQDNREKMVPLVEETGFDDWARYASGQAAQSGEHFSMREVGKDEIRSSLDNEVASPEMMSVQDSDSDVDVAVASTLNPGLLVNHSAEMENVVMAWEVMDGATEDVVGVDQHDQGVMVRDVNIREPVVKVASLDGFTSRGDSLGESPGVEISDVYATSPLRTGVKEGPADDVAMDSSPEARDEYWTERLALWNGGVSMRSDVEDSESDADCPEEDSADGEVSDDQIDFDDDAMVIVADLDERPTVVPPIFDHSIDAEIFPNFTTDDSPLVDLPLEPLVHVEDIRPGGMHNNGDTLRQRSKASGSGSRITSSLPQPIVVQSPPPIQEYDHFWDSEQEEPTENLSTRLRRERSRRSRSGSKGSAKARNVPTRERNGITDTARDDTQLRSEDVNALKTEIKRLLEDVLEDATSLYNHFCNLLESNMYTSKDILALVHACIVHCQATKLQPKRGLQREESRSKSQSTTSTEVDDKEKQYRPYDKVKTARAVREVARLLLQPEGEALRSATRNEVLAFNNCKHSGPTEQYFILDFWSKGIWNTWNQQATDLFVNLMKRIPEYEKYYEEHIHDAFRTHLRQLQRRFMQPSHVPKSQAVSEKEQELRRDQRQRRLLERRLNAIDRFSNKFPDAMKHIQGLKRYLKKDVMSDDETSDEGPGKVNIKKMDWRAQQLEDMLRRLCALHLSFKYCHNGKYKPGAFPEARYPSGLQDRTREQAPARLPINFYDEVWLNDPAYPNRKASLRPKPAVDLSLTEQC</sequence>
<feature type="compositionally biased region" description="Polar residues" evidence="1">
    <location>
        <begin position="369"/>
        <end position="378"/>
    </location>
</feature>
<dbReference type="EMBL" id="JAACJM010000134">
    <property type="protein sequence ID" value="KAF5343766.1"/>
    <property type="molecule type" value="Genomic_DNA"/>
</dbReference>
<name>A0A8H5FNY3_9AGAR</name>
<keyword evidence="3" id="KW-1185">Reference proteome</keyword>
<evidence type="ECO:0000313" key="3">
    <source>
        <dbReference type="Proteomes" id="UP000559256"/>
    </source>
</evidence>
<dbReference type="Proteomes" id="UP000559256">
    <property type="component" value="Unassembled WGS sequence"/>
</dbReference>
<proteinExistence type="predicted"/>
<feature type="compositionally biased region" description="Acidic residues" evidence="1">
    <location>
        <begin position="272"/>
        <end position="296"/>
    </location>
</feature>
<feature type="compositionally biased region" description="Basic and acidic residues" evidence="1">
    <location>
        <begin position="662"/>
        <end position="672"/>
    </location>
</feature>
<feature type="compositionally biased region" description="Basic and acidic residues" evidence="1">
    <location>
        <begin position="437"/>
        <end position="450"/>
    </location>
</feature>
<feature type="region of interest" description="Disordered" evidence="1">
    <location>
        <begin position="516"/>
        <end position="544"/>
    </location>
</feature>
<feature type="compositionally biased region" description="Basic residues" evidence="1">
    <location>
        <begin position="414"/>
        <end position="425"/>
    </location>
</feature>
<protein>
    <submittedName>
        <fullName evidence="2">Uncharacterized protein</fullName>
    </submittedName>
</protein>
<reference evidence="2 3" key="1">
    <citation type="journal article" date="2020" name="ISME J.">
        <title>Uncovering the hidden diversity of litter-decomposition mechanisms in mushroom-forming fungi.</title>
        <authorList>
            <person name="Floudas D."/>
            <person name="Bentzer J."/>
            <person name="Ahren D."/>
            <person name="Johansson T."/>
            <person name="Persson P."/>
            <person name="Tunlid A."/>
        </authorList>
    </citation>
    <scope>NUCLEOTIDE SEQUENCE [LARGE SCALE GENOMIC DNA]</scope>
    <source>
        <strain evidence="2 3">CBS 291.85</strain>
    </source>
</reference>
<feature type="region of interest" description="Disordered" evidence="1">
    <location>
        <begin position="352"/>
        <end position="450"/>
    </location>
</feature>
<organism evidence="2 3">
    <name type="scientific">Tetrapyrgos nigripes</name>
    <dbReference type="NCBI Taxonomy" id="182062"/>
    <lineage>
        <taxon>Eukaryota</taxon>
        <taxon>Fungi</taxon>
        <taxon>Dikarya</taxon>
        <taxon>Basidiomycota</taxon>
        <taxon>Agaricomycotina</taxon>
        <taxon>Agaricomycetes</taxon>
        <taxon>Agaricomycetidae</taxon>
        <taxon>Agaricales</taxon>
        <taxon>Marasmiineae</taxon>
        <taxon>Marasmiaceae</taxon>
        <taxon>Tetrapyrgos</taxon>
    </lineage>
</organism>
<evidence type="ECO:0000313" key="2">
    <source>
        <dbReference type="EMBL" id="KAF5343766.1"/>
    </source>
</evidence>
<comment type="caution">
    <text evidence="2">The sequence shown here is derived from an EMBL/GenBank/DDBJ whole genome shotgun (WGS) entry which is preliminary data.</text>
</comment>
<feature type="region of interest" description="Disordered" evidence="1">
    <location>
        <begin position="652"/>
        <end position="672"/>
    </location>
</feature>
<dbReference type="OrthoDB" id="3263746at2759"/>
<feature type="compositionally biased region" description="Low complexity" evidence="1">
    <location>
        <begin position="379"/>
        <end position="388"/>
    </location>
</feature>